<organism evidence="2 3">
    <name type="scientific">Anncaliia algerae PRA339</name>
    <dbReference type="NCBI Taxonomy" id="1288291"/>
    <lineage>
        <taxon>Eukaryota</taxon>
        <taxon>Fungi</taxon>
        <taxon>Fungi incertae sedis</taxon>
        <taxon>Microsporidia</taxon>
        <taxon>Tubulinosematoidea</taxon>
        <taxon>Tubulinosematidae</taxon>
        <taxon>Anncaliia</taxon>
    </lineage>
</organism>
<dbReference type="VEuPathDB" id="MicrosporidiaDB:H312_02692"/>
<dbReference type="HOGENOM" id="CLU_111632_0_0_1"/>
<sequence>MNDKYSSDEIIEKLKKLEEENILLKMKNLELEEYTSICKKAIESSPGVSFLMDKQKSLIEENLILKQRIKELEYQPKENISYTIMPEKKEYSEIEKNYKLLLENNSLLRSQLGEFKTENKELKQTNEMLHRISCGILGYKIEIEEKRVKLLSIYAFDYEDAFLIEFNDSNCKIIDTPIIKQYINDAENFIIKKKSIPAFFSKVTLSLFEQKTFGE</sequence>
<accession>A0A059EYT5</accession>
<dbReference type="OrthoDB" id="331602at2759"/>
<dbReference type="EMBL" id="KK365219">
    <property type="protein sequence ID" value="KCZ79914.1"/>
    <property type="molecule type" value="Genomic_DNA"/>
</dbReference>
<dbReference type="STRING" id="1288291.A0A059EYT5"/>
<evidence type="ECO:0000313" key="2">
    <source>
        <dbReference type="EMBL" id="KCZ79914.1"/>
    </source>
</evidence>
<name>A0A059EYT5_9MICR</name>
<dbReference type="Pfam" id="PF05557">
    <property type="entry name" value="MAD"/>
    <property type="match status" value="1"/>
</dbReference>
<keyword evidence="1" id="KW-0175">Coiled coil</keyword>
<dbReference type="Gene3D" id="3.30.457.60">
    <property type="match status" value="1"/>
</dbReference>
<proteinExistence type="predicted"/>
<keyword evidence="3" id="KW-1185">Reference proteome</keyword>
<gene>
    <name evidence="2" type="ORF">H312_02692</name>
</gene>
<protein>
    <submittedName>
        <fullName evidence="2">Uncharacterized protein</fullName>
    </submittedName>
</protein>
<dbReference type="GO" id="GO:0007094">
    <property type="term" value="P:mitotic spindle assembly checkpoint signaling"/>
    <property type="evidence" value="ECO:0007669"/>
    <property type="project" value="InterPro"/>
</dbReference>
<dbReference type="Proteomes" id="UP000030655">
    <property type="component" value="Unassembled WGS sequence"/>
</dbReference>
<feature type="coiled-coil region" evidence="1">
    <location>
        <begin position="7"/>
        <end position="75"/>
    </location>
</feature>
<reference evidence="2 3" key="2">
    <citation type="submission" date="2014-03" db="EMBL/GenBank/DDBJ databases">
        <title>The Genome Sequence of Anncaliia algerae insect isolate PRA339.</title>
        <authorList>
            <consortium name="The Broad Institute Genome Sequencing Platform"/>
            <consortium name="The Broad Institute Genome Sequencing Center for Infectious Disease"/>
            <person name="Cuomo C."/>
            <person name="Becnel J."/>
            <person name="Sanscrainte N."/>
            <person name="Walker B."/>
            <person name="Young S.K."/>
            <person name="Zeng Q."/>
            <person name="Gargeya S."/>
            <person name="Fitzgerald M."/>
            <person name="Haas B."/>
            <person name="Abouelleil A."/>
            <person name="Alvarado L."/>
            <person name="Arachchi H.M."/>
            <person name="Berlin A.M."/>
            <person name="Chapman S.B."/>
            <person name="Dewar J."/>
            <person name="Goldberg J."/>
            <person name="Griggs A."/>
            <person name="Gujja S."/>
            <person name="Hansen M."/>
            <person name="Howarth C."/>
            <person name="Imamovic A."/>
            <person name="Larimer J."/>
            <person name="McCowan C."/>
            <person name="Murphy C."/>
            <person name="Neiman D."/>
            <person name="Pearson M."/>
            <person name="Priest M."/>
            <person name="Roberts A."/>
            <person name="Saif S."/>
            <person name="Shea T."/>
            <person name="Sisk P."/>
            <person name="Sykes S."/>
            <person name="Wortman J."/>
            <person name="Nusbaum C."/>
            <person name="Birren B."/>
        </authorList>
    </citation>
    <scope>NUCLEOTIDE SEQUENCE [LARGE SCALE GENOMIC DNA]</scope>
    <source>
        <strain evidence="2 3">PRA339</strain>
    </source>
</reference>
<reference evidence="3" key="1">
    <citation type="submission" date="2013-02" db="EMBL/GenBank/DDBJ databases">
        <authorList>
            <consortium name="The Broad Institute Genome Sequencing Platform"/>
            <person name="Cuomo C."/>
            <person name="Becnel J."/>
            <person name="Sanscrainte N."/>
            <person name="Walker B."/>
            <person name="Young S.K."/>
            <person name="Zeng Q."/>
            <person name="Gargeya S."/>
            <person name="Fitzgerald M."/>
            <person name="Haas B."/>
            <person name="Abouelleil A."/>
            <person name="Alvarado L."/>
            <person name="Arachchi H.M."/>
            <person name="Berlin A.M."/>
            <person name="Chapman S.B."/>
            <person name="Dewar J."/>
            <person name="Goldberg J."/>
            <person name="Griggs A."/>
            <person name="Gujja S."/>
            <person name="Hansen M."/>
            <person name="Howarth C."/>
            <person name="Imamovic A."/>
            <person name="Larimer J."/>
            <person name="McCowan C."/>
            <person name="Murphy C."/>
            <person name="Neiman D."/>
            <person name="Pearson M."/>
            <person name="Priest M."/>
            <person name="Roberts A."/>
            <person name="Saif S."/>
            <person name="Shea T."/>
            <person name="Sisk P."/>
            <person name="Sykes S."/>
            <person name="Wortman J."/>
            <person name="Nusbaum C."/>
            <person name="Birren B."/>
        </authorList>
    </citation>
    <scope>NUCLEOTIDE SEQUENCE [LARGE SCALE GENOMIC DNA]</scope>
    <source>
        <strain evidence="3">PRA339</strain>
    </source>
</reference>
<dbReference type="InterPro" id="IPR008672">
    <property type="entry name" value="Mad1"/>
</dbReference>
<dbReference type="AlphaFoldDB" id="A0A059EYT5"/>
<evidence type="ECO:0000313" key="3">
    <source>
        <dbReference type="Proteomes" id="UP000030655"/>
    </source>
</evidence>
<evidence type="ECO:0000256" key="1">
    <source>
        <dbReference type="SAM" id="Coils"/>
    </source>
</evidence>